<evidence type="ECO:0000313" key="5">
    <source>
        <dbReference type="Proteomes" id="UP001642484"/>
    </source>
</evidence>
<comment type="caution">
    <text evidence="4">The sequence shown here is derived from an EMBL/GenBank/DDBJ whole genome shotgun (WGS) entry which is preliminary data.</text>
</comment>
<dbReference type="Proteomes" id="UP001642484">
    <property type="component" value="Unassembled WGS sequence"/>
</dbReference>
<evidence type="ECO:0000313" key="4">
    <source>
        <dbReference type="EMBL" id="CAK9029843.1"/>
    </source>
</evidence>
<comment type="similarity">
    <text evidence="1">Belongs to the NodU/CmcH family.</text>
</comment>
<reference evidence="4 5" key="1">
    <citation type="submission" date="2024-02" db="EMBL/GenBank/DDBJ databases">
        <authorList>
            <person name="Chen Y."/>
            <person name="Shah S."/>
            <person name="Dougan E. K."/>
            <person name="Thang M."/>
            <person name="Chan C."/>
        </authorList>
    </citation>
    <scope>NUCLEOTIDE SEQUENCE [LARGE SCALE GENOMIC DNA]</scope>
</reference>
<dbReference type="InterPro" id="IPR038152">
    <property type="entry name" value="Carbam_trans_C_sf"/>
</dbReference>
<dbReference type="EMBL" id="CAXAMN010009802">
    <property type="protein sequence ID" value="CAK9029843.1"/>
    <property type="molecule type" value="Genomic_DNA"/>
</dbReference>
<feature type="domain" description="Carbamoyltransferase" evidence="2">
    <location>
        <begin position="41"/>
        <end position="292"/>
    </location>
</feature>
<dbReference type="InterPro" id="IPR031730">
    <property type="entry name" value="Carbam_trans_C"/>
</dbReference>
<evidence type="ECO:0008006" key="6">
    <source>
        <dbReference type="Google" id="ProtNLM"/>
    </source>
</evidence>
<gene>
    <name evidence="4" type="ORF">CCMP2556_LOCUS17653</name>
</gene>
<name>A0ABP0KT14_9DINO</name>
<feature type="non-terminal residue" evidence="4">
    <location>
        <position position="839"/>
    </location>
</feature>
<proteinExistence type="inferred from homology"/>
<dbReference type="Gene3D" id="3.30.420.40">
    <property type="match status" value="1"/>
</dbReference>
<evidence type="ECO:0000259" key="2">
    <source>
        <dbReference type="Pfam" id="PF02543"/>
    </source>
</evidence>
<dbReference type="InterPro" id="IPR051338">
    <property type="entry name" value="NodU/CmcH_Carbamoyltrnsfr"/>
</dbReference>
<sequence length="839" mass="93477">MRFWKLPGSFDYAVVDNFEHREFDLLKQAIEPLLGSVTWRFTNHHLSHALLGFYASPFRSAIIMSYDAGGNDGVLNFYLGFGLDVKLLLRLPVNMGMPYNLIALLLPEVTGVKSSSILCSDKDISPYTFQQTAAAIHDLPDRLDVVGRVTHSYAGKFMGYSALAEPQPEVQFWARQYIRSYLQNETAMSEAFSWLREFSCSGTEAQRILAASAQHEWTAYVEELLGKTLLSTTAILGQPLDGIVLTGGCALNVLANQRIYETFTQKPASNPNLPRSFYVPPASNDGGIVIGSVWSVMPPLAPQSLQYLGFPLFDAFALDEAASSRQARSLTELGGVEYLADLLAGGESWKNESKDVSRSRSKPIIAVVIGRQEVGPRALGHRSLLAVPDHDIKDRMNRLKARQSYRPVAPMIAEEALEEVFGQRIKSPYMTMAPLVRESVRERFPALAHVDGTARHQSVGAEDEPWIHALLLAIGKKTGLAALINTSFNSKGKPIVNTVRESLKMLDDLPDLDFVLIEDWLFKKALFNSSVFYDLEVLRTWNLKSDKTPVHLISLVCLPSFNMLQWSMMSWVFLWAFAHAMKLHVDLESDAKLNISRLREMTCEEAAPAFVKGLAKELNKGHGYDSMFYKGCLKFVQRNANASIPVISQIEKFGTVCKQGRFVENETVLAKVDPTRLAAECDRVVYNMDVQFRLLGGRSLSTPEGFCAVMIDMVMPIDQEPECMRLLEDIVHAHFEFIGTKHFWPDIIHENHFDQAFMTACLEDKKLSTEAKGRDAEFGVGADECKLSLEKLMAVDLSNATKMPVFLADVCPLIGKPLPALSEPPKPTYVSTTRALTAA</sequence>
<dbReference type="CDD" id="cd24033">
    <property type="entry name" value="ASKHA_NBD_NodU_CmcH-like_N"/>
    <property type="match status" value="1"/>
</dbReference>
<protein>
    <recommendedName>
        <fullName evidence="6">Carbamoyltransferase</fullName>
    </recommendedName>
</protein>
<feature type="domain" description="Carbamoyltransferase C-terminal" evidence="3">
    <location>
        <begin position="362"/>
        <end position="524"/>
    </location>
</feature>
<organism evidence="4 5">
    <name type="scientific">Durusdinium trenchii</name>
    <dbReference type="NCBI Taxonomy" id="1381693"/>
    <lineage>
        <taxon>Eukaryota</taxon>
        <taxon>Sar</taxon>
        <taxon>Alveolata</taxon>
        <taxon>Dinophyceae</taxon>
        <taxon>Suessiales</taxon>
        <taxon>Symbiodiniaceae</taxon>
        <taxon>Durusdinium</taxon>
    </lineage>
</organism>
<dbReference type="PANTHER" id="PTHR34847:SF1">
    <property type="entry name" value="NODULATION PROTEIN U"/>
    <property type="match status" value="1"/>
</dbReference>
<evidence type="ECO:0000256" key="1">
    <source>
        <dbReference type="ARBA" id="ARBA00006129"/>
    </source>
</evidence>
<dbReference type="Pfam" id="PF16861">
    <property type="entry name" value="Carbam_trans_C"/>
    <property type="match status" value="1"/>
</dbReference>
<keyword evidence="5" id="KW-1185">Reference proteome</keyword>
<dbReference type="Pfam" id="PF02543">
    <property type="entry name" value="Carbam_trans_N"/>
    <property type="match status" value="1"/>
</dbReference>
<evidence type="ECO:0000259" key="3">
    <source>
        <dbReference type="Pfam" id="PF16861"/>
    </source>
</evidence>
<accession>A0ABP0KT14</accession>
<dbReference type="Gene3D" id="3.90.870.20">
    <property type="entry name" value="Carbamoyltransferase, C-terminal domain"/>
    <property type="match status" value="1"/>
</dbReference>
<dbReference type="InterPro" id="IPR003696">
    <property type="entry name" value="Carbtransf_dom"/>
</dbReference>
<dbReference type="PANTHER" id="PTHR34847">
    <property type="entry name" value="NODULATION PROTEIN U"/>
    <property type="match status" value="1"/>
</dbReference>